<evidence type="ECO:0000259" key="6">
    <source>
        <dbReference type="Pfam" id="PF00881"/>
    </source>
</evidence>
<keyword evidence="5 7" id="KW-0560">Oxidoreductase</keyword>
<dbReference type="SUPFAM" id="SSF55469">
    <property type="entry name" value="FMN-dependent nitroreductase-like"/>
    <property type="match status" value="1"/>
</dbReference>
<evidence type="ECO:0000256" key="2">
    <source>
        <dbReference type="ARBA" id="ARBA00007118"/>
    </source>
</evidence>
<dbReference type="InterPro" id="IPR000415">
    <property type="entry name" value="Nitroreductase-like"/>
</dbReference>
<dbReference type="Pfam" id="PF00881">
    <property type="entry name" value="Nitroreductase"/>
    <property type="match status" value="1"/>
</dbReference>
<dbReference type="InterPro" id="IPR029479">
    <property type="entry name" value="Nitroreductase"/>
</dbReference>
<dbReference type="RefSeq" id="WP_307450090.1">
    <property type="nucleotide sequence ID" value="NZ_JAUTAL010000001.1"/>
</dbReference>
<dbReference type="EC" id="1.-.-.-" evidence="7"/>
<accession>A0ABU0TIM3</accession>
<evidence type="ECO:0000256" key="1">
    <source>
        <dbReference type="ARBA" id="ARBA00001917"/>
    </source>
</evidence>
<dbReference type="PANTHER" id="PTHR43673:SF2">
    <property type="entry name" value="NITROREDUCTASE"/>
    <property type="match status" value="1"/>
</dbReference>
<evidence type="ECO:0000256" key="5">
    <source>
        <dbReference type="ARBA" id="ARBA00023002"/>
    </source>
</evidence>
<dbReference type="PANTHER" id="PTHR43673">
    <property type="entry name" value="NAD(P)H NITROREDUCTASE YDGI-RELATED"/>
    <property type="match status" value="1"/>
</dbReference>
<evidence type="ECO:0000256" key="4">
    <source>
        <dbReference type="ARBA" id="ARBA00022643"/>
    </source>
</evidence>
<evidence type="ECO:0000313" key="7">
    <source>
        <dbReference type="EMBL" id="MDQ1096914.1"/>
    </source>
</evidence>
<reference evidence="7 8" key="1">
    <citation type="submission" date="2023-07" db="EMBL/GenBank/DDBJ databases">
        <title>Functional and genomic diversity of the sorghum phyllosphere microbiome.</title>
        <authorList>
            <person name="Shade A."/>
        </authorList>
    </citation>
    <scope>NUCLEOTIDE SEQUENCE [LARGE SCALE GENOMIC DNA]</scope>
    <source>
        <strain evidence="7 8">SORGH_AS_1064</strain>
    </source>
</reference>
<keyword evidence="3" id="KW-0285">Flavoprotein</keyword>
<comment type="similarity">
    <text evidence="2">Belongs to the nitroreductase family.</text>
</comment>
<evidence type="ECO:0000256" key="3">
    <source>
        <dbReference type="ARBA" id="ARBA00022630"/>
    </source>
</evidence>
<dbReference type="Gene3D" id="3.40.109.10">
    <property type="entry name" value="NADH Oxidase"/>
    <property type="match status" value="1"/>
</dbReference>
<evidence type="ECO:0000313" key="8">
    <source>
        <dbReference type="Proteomes" id="UP001225072"/>
    </source>
</evidence>
<dbReference type="EMBL" id="JAUTAL010000001">
    <property type="protein sequence ID" value="MDQ1096914.1"/>
    <property type="molecule type" value="Genomic_DNA"/>
</dbReference>
<sequence length="234" mass="26779">MSLLKDLEWRYATKKMNGEKIPQEKLDYILEAARLAPSSSGLQQYKVIVISDKALLERVRLVAYDQSQITDCSHLLVFAAWDGYSDERISRVFNYMMDERGLPHETMDSYKQVILDLYERSGQEWQAHHAAKQSYISFAMAIAAAAEQKVDATPIEGFLPEKLDELLNLKGTGYKSTVILPLGYRESEQDWLVNMKKVRTPKELFITEMTLADSSDNVDLPKPMNLDDFAQKSE</sequence>
<comment type="caution">
    <text evidence="7">The sequence shown here is derived from an EMBL/GenBank/DDBJ whole genome shotgun (WGS) entry which is preliminary data.</text>
</comment>
<comment type="cofactor">
    <cofactor evidence="1">
        <name>FMN</name>
        <dbReference type="ChEBI" id="CHEBI:58210"/>
    </cofactor>
</comment>
<dbReference type="GO" id="GO:0004155">
    <property type="term" value="F:6,7-dihydropteridine reductase activity"/>
    <property type="evidence" value="ECO:0007669"/>
    <property type="project" value="UniProtKB-EC"/>
</dbReference>
<dbReference type="Proteomes" id="UP001225072">
    <property type="component" value="Unassembled WGS sequence"/>
</dbReference>
<protein>
    <submittedName>
        <fullName evidence="7">Nitroreductase/dihydropteridine reductase</fullName>
        <ecNumber evidence="7">1.-.-.-</ecNumber>
        <ecNumber evidence="7">1.5.1.34</ecNumber>
    </submittedName>
</protein>
<name>A0ABU0TIM3_9FLAO</name>
<keyword evidence="8" id="KW-1185">Reference proteome</keyword>
<gene>
    <name evidence="7" type="ORF">QE404_002061</name>
</gene>
<keyword evidence="4" id="KW-0288">FMN</keyword>
<proteinExistence type="inferred from homology"/>
<organism evidence="7 8">
    <name type="scientific">Chryseobacterium camelliae</name>
    <dbReference type="NCBI Taxonomy" id="1265445"/>
    <lineage>
        <taxon>Bacteria</taxon>
        <taxon>Pseudomonadati</taxon>
        <taxon>Bacteroidota</taxon>
        <taxon>Flavobacteriia</taxon>
        <taxon>Flavobacteriales</taxon>
        <taxon>Weeksellaceae</taxon>
        <taxon>Chryseobacterium group</taxon>
        <taxon>Chryseobacterium</taxon>
    </lineage>
</organism>
<feature type="domain" description="Nitroreductase" evidence="6">
    <location>
        <begin position="8"/>
        <end position="184"/>
    </location>
</feature>
<dbReference type="EC" id="1.5.1.34" evidence="7"/>